<sequence length="335" mass="34259">MVPELRTPEGGSPSNRGPRWRCGRLVMLGVVILIFGGVPRAAGQTQAADCAVFETIYTNSRMTIPWTRGACCGYMSLRGASVTCTNNRVVTASFSGQTLLGAIPPLAGLTQLTSLDLSSNLFSGTIPALTALTQLRTLRLNTNALTGAIPNLSKLAALREVQLSGNMLAGNIDGLLPTGLTTCGLVAAGSNPGLYTCTKDFPAACSTLAAIDVGTTCPRSTTAARTTQASTTVASSSAIPTTTRPTTTRIPSSSSSSVIKTTASSSRTTTTTSSSVTSSSPSTALLTNGVDGTDQGSNAGVIAGATLGMFAFVGLAGGGAFLMIRRNQSKRFSEW</sequence>
<protein>
    <recommendedName>
        <fullName evidence="5">L domain-like protein</fullName>
    </recommendedName>
</protein>
<dbReference type="PANTHER" id="PTHR48010:SF75">
    <property type="entry name" value="LEUCINE-RICH REPEAT TRANSMEMBRANE PROTEIN KINASE"/>
    <property type="match status" value="1"/>
</dbReference>
<dbReference type="InterPro" id="IPR050994">
    <property type="entry name" value="At_inactive_RLKs"/>
</dbReference>
<dbReference type="PANTHER" id="PTHR48010">
    <property type="entry name" value="OS05G0588300 PROTEIN"/>
    <property type="match status" value="1"/>
</dbReference>
<keyword evidence="4" id="KW-1185">Reference proteome</keyword>
<feature type="region of interest" description="Disordered" evidence="1">
    <location>
        <begin position="221"/>
        <end position="291"/>
    </location>
</feature>
<dbReference type="Pfam" id="PF00560">
    <property type="entry name" value="LRR_1"/>
    <property type="match status" value="1"/>
</dbReference>
<gene>
    <name evidence="3" type="ORF">M427DRAFT_217177</name>
</gene>
<evidence type="ECO:0000313" key="4">
    <source>
        <dbReference type="Proteomes" id="UP000070544"/>
    </source>
</evidence>
<accession>A0A138ZYS9</accession>
<feature type="compositionally biased region" description="Low complexity" evidence="1">
    <location>
        <begin position="221"/>
        <end position="287"/>
    </location>
</feature>
<dbReference type="Gene3D" id="3.80.10.10">
    <property type="entry name" value="Ribonuclease Inhibitor"/>
    <property type="match status" value="1"/>
</dbReference>
<organism evidence="3 4">
    <name type="scientific">Gonapodya prolifera (strain JEL478)</name>
    <name type="common">Monoblepharis prolifera</name>
    <dbReference type="NCBI Taxonomy" id="1344416"/>
    <lineage>
        <taxon>Eukaryota</taxon>
        <taxon>Fungi</taxon>
        <taxon>Fungi incertae sedis</taxon>
        <taxon>Chytridiomycota</taxon>
        <taxon>Chytridiomycota incertae sedis</taxon>
        <taxon>Monoblepharidomycetes</taxon>
        <taxon>Monoblepharidales</taxon>
        <taxon>Gonapodyaceae</taxon>
        <taxon>Gonapodya</taxon>
    </lineage>
</organism>
<keyword evidence="2" id="KW-0812">Transmembrane</keyword>
<keyword evidence="2" id="KW-0472">Membrane</keyword>
<dbReference type="Proteomes" id="UP000070544">
    <property type="component" value="Unassembled WGS sequence"/>
</dbReference>
<dbReference type="InterPro" id="IPR032675">
    <property type="entry name" value="LRR_dom_sf"/>
</dbReference>
<reference evidence="3 4" key="1">
    <citation type="journal article" date="2015" name="Genome Biol. Evol.">
        <title>Phylogenomic analyses indicate that early fungi evolved digesting cell walls of algal ancestors of land plants.</title>
        <authorList>
            <person name="Chang Y."/>
            <person name="Wang S."/>
            <person name="Sekimoto S."/>
            <person name="Aerts A.L."/>
            <person name="Choi C."/>
            <person name="Clum A."/>
            <person name="LaButti K.M."/>
            <person name="Lindquist E.A."/>
            <person name="Yee Ngan C."/>
            <person name="Ohm R.A."/>
            <person name="Salamov A.A."/>
            <person name="Grigoriev I.V."/>
            <person name="Spatafora J.W."/>
            <person name="Berbee M.L."/>
        </authorList>
    </citation>
    <scope>NUCLEOTIDE SEQUENCE [LARGE SCALE GENOMIC DNA]</scope>
    <source>
        <strain evidence="3 4">JEL478</strain>
    </source>
</reference>
<evidence type="ECO:0000256" key="1">
    <source>
        <dbReference type="SAM" id="MobiDB-lite"/>
    </source>
</evidence>
<name>A0A138ZYS9_GONPJ</name>
<evidence type="ECO:0008006" key="5">
    <source>
        <dbReference type="Google" id="ProtNLM"/>
    </source>
</evidence>
<dbReference type="OrthoDB" id="1394818at2759"/>
<dbReference type="AlphaFoldDB" id="A0A138ZYS9"/>
<feature type="transmembrane region" description="Helical" evidence="2">
    <location>
        <begin position="301"/>
        <end position="324"/>
    </location>
</feature>
<dbReference type="EMBL" id="KQ965855">
    <property type="protein sequence ID" value="KXS09659.1"/>
    <property type="molecule type" value="Genomic_DNA"/>
</dbReference>
<dbReference type="PROSITE" id="PS51450">
    <property type="entry name" value="LRR"/>
    <property type="match status" value="1"/>
</dbReference>
<dbReference type="STRING" id="1344416.A0A138ZYS9"/>
<keyword evidence="2" id="KW-1133">Transmembrane helix</keyword>
<dbReference type="SUPFAM" id="SSF52058">
    <property type="entry name" value="L domain-like"/>
    <property type="match status" value="1"/>
</dbReference>
<proteinExistence type="predicted"/>
<dbReference type="InterPro" id="IPR001611">
    <property type="entry name" value="Leu-rich_rpt"/>
</dbReference>
<evidence type="ECO:0000313" key="3">
    <source>
        <dbReference type="EMBL" id="KXS09659.1"/>
    </source>
</evidence>
<evidence type="ECO:0000256" key="2">
    <source>
        <dbReference type="SAM" id="Phobius"/>
    </source>
</evidence>